<proteinExistence type="inferred from homology"/>
<evidence type="ECO:0000256" key="2">
    <source>
        <dbReference type="ARBA" id="ARBA00007367"/>
    </source>
</evidence>
<keyword evidence="3" id="KW-1003">Cell membrane</keyword>
<organism evidence="5 6">
    <name type="scientific">Ursus maritimus</name>
    <name type="common">Polar bear</name>
    <name type="synonym">Thalarctos maritimus</name>
    <dbReference type="NCBI Taxonomy" id="29073"/>
    <lineage>
        <taxon>Eukaryota</taxon>
        <taxon>Metazoa</taxon>
        <taxon>Chordata</taxon>
        <taxon>Craniata</taxon>
        <taxon>Vertebrata</taxon>
        <taxon>Euteleostomi</taxon>
        <taxon>Mammalia</taxon>
        <taxon>Eutheria</taxon>
        <taxon>Laurasiatheria</taxon>
        <taxon>Carnivora</taxon>
        <taxon>Caniformia</taxon>
        <taxon>Ursidae</taxon>
        <taxon>Ursus</taxon>
    </lineage>
</organism>
<evidence type="ECO:0000313" key="6">
    <source>
        <dbReference type="RefSeq" id="XP_040490245.1"/>
    </source>
</evidence>
<sequence>MRAPATSLAGPKYTLLEAHPHTQRPPLTTTLPAWCGLLARCLTSPQVYGNQEPLREEDSDFILTEGDLTLTYGDSTVTANGSSGSHTASTSLEGSRRTKSSSEEVLDRALGIGDQPVSSRGTRLVFPLEESADSPPACDGAAGVVRTAASPRVV</sequence>
<dbReference type="Proteomes" id="UP000261680">
    <property type="component" value="Chromosome X"/>
</dbReference>
<dbReference type="InterPro" id="IPR002090">
    <property type="entry name" value="NHE-6/7/9"/>
</dbReference>
<reference evidence="5" key="1">
    <citation type="submission" date="2024-06" db="UniProtKB">
        <authorList>
            <consortium name="RefSeq"/>
        </authorList>
    </citation>
    <scope>NUCLEOTIDE SEQUENCE [LARGE SCALE GENOMIC DNA]</scope>
</reference>
<evidence type="ECO:0000313" key="5">
    <source>
        <dbReference type="Proteomes" id="UP000261680"/>
    </source>
</evidence>
<name>A0A8M1G606_URSMA</name>
<dbReference type="OrthoDB" id="196264at2759"/>
<evidence type="ECO:0000256" key="1">
    <source>
        <dbReference type="ARBA" id="ARBA00004651"/>
    </source>
</evidence>
<dbReference type="AlphaFoldDB" id="A0A8M1G606"/>
<evidence type="ECO:0000256" key="3">
    <source>
        <dbReference type="ARBA" id="ARBA00022475"/>
    </source>
</evidence>
<comment type="subcellular location">
    <subcellularLocation>
        <location evidence="1">Cell membrane</location>
        <topology evidence="1">Multi-pass membrane protein</topology>
    </subcellularLocation>
</comment>
<reference evidence="6" key="2">
    <citation type="submission" date="2025-08" db="UniProtKB">
        <authorList>
            <consortium name="RefSeq"/>
        </authorList>
    </citation>
    <scope>IDENTIFICATION</scope>
    <source>
        <tissue evidence="6">Whole blood</tissue>
    </source>
</reference>
<dbReference type="GeneID" id="121103520"/>
<evidence type="ECO:0000256" key="4">
    <source>
        <dbReference type="SAM" id="MobiDB-lite"/>
    </source>
</evidence>
<comment type="similarity">
    <text evidence="2">Belongs to the monovalent cation:proton antiporter 1 (CPA1) transporter (TC 2.A.36) family.</text>
</comment>
<protein>
    <submittedName>
        <fullName evidence="6">Sodium/hydrogen exchanger 7-like</fullName>
    </submittedName>
</protein>
<dbReference type="KEGG" id="umr:121103520"/>
<feature type="compositionally biased region" description="Polar residues" evidence="4">
    <location>
        <begin position="74"/>
        <end position="93"/>
    </location>
</feature>
<dbReference type="GO" id="GO:0006885">
    <property type="term" value="P:regulation of pH"/>
    <property type="evidence" value="ECO:0007669"/>
    <property type="project" value="InterPro"/>
</dbReference>
<gene>
    <name evidence="6" type="primary">LOC121103520</name>
</gene>
<dbReference type="GO" id="GO:0015385">
    <property type="term" value="F:sodium:proton antiporter activity"/>
    <property type="evidence" value="ECO:0007669"/>
    <property type="project" value="InterPro"/>
</dbReference>
<accession>A0A8M1G606</accession>
<feature type="compositionally biased region" description="Basic and acidic residues" evidence="4">
    <location>
        <begin position="94"/>
        <end position="106"/>
    </location>
</feature>
<keyword evidence="5" id="KW-1185">Reference proteome</keyword>
<dbReference type="GO" id="GO:0005886">
    <property type="term" value="C:plasma membrane"/>
    <property type="evidence" value="ECO:0007669"/>
    <property type="project" value="UniProtKB-SubCell"/>
</dbReference>
<feature type="region of interest" description="Disordered" evidence="4">
    <location>
        <begin position="74"/>
        <end position="106"/>
    </location>
</feature>
<dbReference type="PRINTS" id="PR01088">
    <property type="entry name" value="NAHEXCHNGR6"/>
</dbReference>
<dbReference type="RefSeq" id="XP_040490245.1">
    <property type="nucleotide sequence ID" value="XM_040634311.1"/>
</dbReference>
<keyword evidence="3" id="KW-0472">Membrane</keyword>